<evidence type="ECO:0000256" key="4">
    <source>
        <dbReference type="ARBA" id="ARBA00022553"/>
    </source>
</evidence>
<evidence type="ECO:0000256" key="3">
    <source>
        <dbReference type="ARBA" id="ARBA00011902"/>
    </source>
</evidence>
<evidence type="ECO:0000256" key="8">
    <source>
        <dbReference type="ARBA" id="ARBA00022737"/>
    </source>
</evidence>
<gene>
    <name evidence="23" type="ORF">MGAL_10B017340</name>
</gene>
<evidence type="ECO:0000256" key="7">
    <source>
        <dbReference type="ARBA" id="ARBA00022729"/>
    </source>
</evidence>
<dbReference type="InterPro" id="IPR008266">
    <property type="entry name" value="Tyr_kinase_AS"/>
</dbReference>
<keyword evidence="14" id="KW-0829">Tyrosine-protein kinase</keyword>
<keyword evidence="7" id="KW-0732">Signal</keyword>
<evidence type="ECO:0000259" key="22">
    <source>
        <dbReference type="PROSITE" id="PS50011"/>
    </source>
</evidence>
<dbReference type="GO" id="GO:0004714">
    <property type="term" value="F:transmembrane receptor protein tyrosine kinase activity"/>
    <property type="evidence" value="ECO:0007669"/>
    <property type="project" value="UniProtKB-EC"/>
</dbReference>
<organism evidence="23 24">
    <name type="scientific">Mytilus galloprovincialis</name>
    <name type="common">Mediterranean mussel</name>
    <dbReference type="NCBI Taxonomy" id="29158"/>
    <lineage>
        <taxon>Eukaryota</taxon>
        <taxon>Metazoa</taxon>
        <taxon>Spiralia</taxon>
        <taxon>Lophotrochozoa</taxon>
        <taxon>Mollusca</taxon>
        <taxon>Bivalvia</taxon>
        <taxon>Autobranchia</taxon>
        <taxon>Pteriomorphia</taxon>
        <taxon>Mytilida</taxon>
        <taxon>Mytiloidea</taxon>
        <taxon>Mytilidae</taxon>
        <taxon>Mytilinae</taxon>
        <taxon>Mytilus</taxon>
    </lineage>
</organism>
<keyword evidence="8" id="KW-0677">Repeat</keyword>
<evidence type="ECO:0000256" key="13">
    <source>
        <dbReference type="ARBA" id="ARBA00023136"/>
    </source>
</evidence>
<dbReference type="PROSITE" id="PS00107">
    <property type="entry name" value="PROTEIN_KINASE_ATP"/>
    <property type="match status" value="1"/>
</dbReference>
<dbReference type="GO" id="GO:0043124">
    <property type="term" value="P:negative regulation of canonical NF-kappaB signal transduction"/>
    <property type="evidence" value="ECO:0007669"/>
    <property type="project" value="TreeGrafter"/>
</dbReference>
<dbReference type="SUPFAM" id="SSF56112">
    <property type="entry name" value="Protein kinase-like (PK-like)"/>
    <property type="match status" value="1"/>
</dbReference>
<evidence type="ECO:0000313" key="23">
    <source>
        <dbReference type="EMBL" id="VDI44019.1"/>
    </source>
</evidence>
<keyword evidence="17" id="KW-0325">Glycoprotein</keyword>
<keyword evidence="9 20" id="KW-0547">Nucleotide-binding</keyword>
<evidence type="ECO:0000313" key="24">
    <source>
        <dbReference type="Proteomes" id="UP000596742"/>
    </source>
</evidence>
<keyword evidence="10" id="KW-0418">Kinase</keyword>
<evidence type="ECO:0000256" key="2">
    <source>
        <dbReference type="ARBA" id="ARBA00004419"/>
    </source>
</evidence>
<keyword evidence="16" id="KW-0675">Receptor</keyword>
<comment type="subcellular location">
    <subcellularLocation>
        <location evidence="2">Cytoplasmic vesicle</location>
        <location evidence="2">Autophagosome</location>
    </subcellularLocation>
    <subcellularLocation>
        <location evidence="1">Membrane</location>
        <topology evidence="1">Single-pass membrane protein</topology>
    </subcellularLocation>
</comment>
<dbReference type="EMBL" id="UYJE01006212">
    <property type="protein sequence ID" value="VDI44019.1"/>
    <property type="molecule type" value="Genomic_DNA"/>
</dbReference>
<keyword evidence="15" id="KW-1015">Disulfide bond</keyword>
<dbReference type="FunFam" id="1.10.510.10:FF:000007">
    <property type="entry name" value="Fibroblast growth factor receptor"/>
    <property type="match status" value="1"/>
</dbReference>
<feature type="binding site" evidence="20">
    <location>
        <position position="335"/>
    </location>
    <ligand>
        <name>ATP</name>
        <dbReference type="ChEBI" id="CHEBI:30616"/>
    </ligand>
</feature>
<evidence type="ECO:0000256" key="12">
    <source>
        <dbReference type="ARBA" id="ARBA00022989"/>
    </source>
</evidence>
<keyword evidence="11 20" id="KW-0067">ATP-binding</keyword>
<dbReference type="Pfam" id="PF00400">
    <property type="entry name" value="WD40"/>
    <property type="match status" value="2"/>
</dbReference>
<sequence>LSFSATSVSMSKTVQKNLGPSYPDISLLKDSTSLGKDVKLQLLTDKWKDVHTFKFPTRAAGVVNPRLCLDISNLYTSLTVPLVSFAPLLYATSYCSVLKPSCRNKASTHSRLQERVLQLKGLKTYIRSTMRNDRLSALGLMHIHRDFQLDDLILNCTSPVHWVKIMLTTLLAKLTMSNLCNEQAEAVDIRSGGTNDKEQIVIYIIGGVASVVVLFLLLLIFICYRRYKRVQSSKYRNVKRVIVMTQNENYHPYKSYDGTQPFVLPTIRIEPGPRRRLSSDLTMMSEYDLPLDKHWEFRREQLSLGEPLGEGAFGKVFKAETVGLNKAPTTAIAVKMLKEDATDRELTDLMQEMEVMKLIGCHENIINFLGCCTQNGPLYVLVELAPHGNMRDYLRSRRPHNSAGYKKQDLEKGSFKPLTEKDLISYAYQIARGMEYLAYRKCIHRDLAARNVLVAEDVLKIGDFGLTRNLTNVDYYRKTGDGRLPVKWMAPEALFDRKYTSKSDVWSYGVLLWEIFTLGGNPYPSVPVERLFELLKEGHRMGRPPYASEIINKTMQSCWHENPSGRPSFNNLVIDFNKMLTSMDNRSEEYPNLDDSLTWPEAHLSRRDNQFTIFRIYKMCGECGHQPAVRVWDVEEKIQVAEFYGHKFGINCVAFSPNNKYIVSIGSQHDMMAAVWNWKTGNKVATNKISSKVSAVAFSEDGSMFVTVGNRHVKFWYLESSKSKILNETVPLSGRSGILGELKNNFFTDVVCGKNKSVFCITQSGYLCNFNEKRLLEKWAELRTTCANCVTAAADYIFIGCANGVVRVFSAQNLHYIANLPHPHYLGVDVASALNPSQMVSQKKDAKYPDTIGIVYDDWNKKVTCIYNDHSMYIWDVHDVKKIGKSRSFLFHSSFIYSLETSLPIQEDQKQILPPGSFITCSSDDTVRIWNLDPHMKDMNIYKRNIFSQELLKVIYTDPSLNYLRDVNYNPAGGTDKTDTNYDDKNGIRSLCISPDSKHLASGDRIGNIRIHDLETLQEIATIEAHDQEVLCLQYSNFKLGPKLLATSSRDRMLHVFDVEQNYKLLQTLDDHSSSITAVRFTQTEKQLKMLSCGADKSLLFRNAHMDPDLQFTLDQHLVGKTTIYDMVIDPTEKFAATACQDRNIR</sequence>
<evidence type="ECO:0000256" key="21">
    <source>
        <dbReference type="SAM" id="Phobius"/>
    </source>
</evidence>
<evidence type="ECO:0000256" key="18">
    <source>
        <dbReference type="ARBA" id="ARBA00023319"/>
    </source>
</evidence>
<evidence type="ECO:0000256" key="5">
    <source>
        <dbReference type="ARBA" id="ARBA00022679"/>
    </source>
</evidence>
<dbReference type="GO" id="GO:0046330">
    <property type="term" value="P:positive regulation of JNK cascade"/>
    <property type="evidence" value="ECO:0007669"/>
    <property type="project" value="TreeGrafter"/>
</dbReference>
<dbReference type="InterPro" id="IPR011009">
    <property type="entry name" value="Kinase-like_dom_sf"/>
</dbReference>
<evidence type="ECO:0000256" key="1">
    <source>
        <dbReference type="ARBA" id="ARBA00004167"/>
    </source>
</evidence>
<evidence type="ECO:0000256" key="15">
    <source>
        <dbReference type="ARBA" id="ARBA00023157"/>
    </source>
</evidence>
<name>A0A8B6F3G7_MYTGA</name>
<dbReference type="PRINTS" id="PR00109">
    <property type="entry name" value="TYRKINASE"/>
</dbReference>
<evidence type="ECO:0000256" key="19">
    <source>
        <dbReference type="ARBA" id="ARBA00056965"/>
    </source>
</evidence>
<dbReference type="PANTHER" id="PTHR44813:SF1">
    <property type="entry name" value="MITOGEN-ACTIVATED PROTEIN KINASE-BINDING PROTEIN 1"/>
    <property type="match status" value="1"/>
</dbReference>
<dbReference type="InterPro" id="IPR055292">
    <property type="entry name" value="MABP1"/>
</dbReference>
<dbReference type="PROSITE" id="PS50011">
    <property type="entry name" value="PROTEIN_KINASE_DOM"/>
    <property type="match status" value="1"/>
</dbReference>
<dbReference type="Pfam" id="PF07714">
    <property type="entry name" value="PK_Tyr_Ser-Thr"/>
    <property type="match status" value="1"/>
</dbReference>
<evidence type="ECO:0000256" key="16">
    <source>
        <dbReference type="ARBA" id="ARBA00023170"/>
    </source>
</evidence>
<evidence type="ECO:0000256" key="10">
    <source>
        <dbReference type="ARBA" id="ARBA00022777"/>
    </source>
</evidence>
<dbReference type="InterPro" id="IPR000719">
    <property type="entry name" value="Prot_kinase_dom"/>
</dbReference>
<feature type="domain" description="Protein kinase" evidence="22">
    <location>
        <begin position="302"/>
        <end position="580"/>
    </location>
</feature>
<comment type="function">
    <text evidence="19">Receptor for basic fibroblast growth factor.</text>
</comment>
<proteinExistence type="predicted"/>
<evidence type="ECO:0000256" key="9">
    <source>
        <dbReference type="ARBA" id="ARBA00022741"/>
    </source>
</evidence>
<dbReference type="SMART" id="SM00219">
    <property type="entry name" value="TyrKc"/>
    <property type="match status" value="1"/>
</dbReference>
<reference evidence="23" key="1">
    <citation type="submission" date="2018-11" db="EMBL/GenBank/DDBJ databases">
        <authorList>
            <person name="Alioto T."/>
            <person name="Alioto T."/>
        </authorList>
    </citation>
    <scope>NUCLEOTIDE SEQUENCE</scope>
</reference>
<comment type="caution">
    <text evidence="23">The sequence shown here is derived from an EMBL/GenBank/DDBJ whole genome shotgun (WGS) entry which is preliminary data.</text>
</comment>
<protein>
    <recommendedName>
        <fullName evidence="3">receptor protein-tyrosine kinase</fullName>
        <ecNumber evidence="3">2.7.10.1</ecNumber>
    </recommendedName>
</protein>
<dbReference type="GO" id="GO:0005524">
    <property type="term" value="F:ATP binding"/>
    <property type="evidence" value="ECO:0007669"/>
    <property type="project" value="UniProtKB-UniRule"/>
</dbReference>
<keyword evidence="24" id="KW-1185">Reference proteome</keyword>
<dbReference type="InterPro" id="IPR015943">
    <property type="entry name" value="WD40/YVTN_repeat-like_dom_sf"/>
</dbReference>
<evidence type="ECO:0000256" key="11">
    <source>
        <dbReference type="ARBA" id="ARBA00022840"/>
    </source>
</evidence>
<dbReference type="Proteomes" id="UP000596742">
    <property type="component" value="Unassembled WGS sequence"/>
</dbReference>
<dbReference type="Gene3D" id="2.130.10.10">
    <property type="entry name" value="YVTN repeat-like/Quinoprotein amine dehydrogenase"/>
    <property type="match status" value="3"/>
</dbReference>
<keyword evidence="18" id="KW-0393">Immunoglobulin domain</keyword>
<evidence type="ECO:0000256" key="20">
    <source>
        <dbReference type="PROSITE-ProRule" id="PRU10141"/>
    </source>
</evidence>
<dbReference type="Gene3D" id="1.10.510.10">
    <property type="entry name" value="Transferase(Phosphotransferase) domain 1"/>
    <property type="match status" value="1"/>
</dbReference>
<keyword evidence="5" id="KW-0808">Transferase</keyword>
<dbReference type="PANTHER" id="PTHR44813">
    <property type="entry name" value="MITOGEN-ACTIVATED PROTEIN KINASE-BINDING PROTEIN 1"/>
    <property type="match status" value="1"/>
</dbReference>
<dbReference type="InterPro" id="IPR020635">
    <property type="entry name" value="Tyr_kinase_cat_dom"/>
</dbReference>
<dbReference type="PROSITE" id="PS00109">
    <property type="entry name" value="PROTEIN_KINASE_TYR"/>
    <property type="match status" value="1"/>
</dbReference>
<dbReference type="InterPro" id="IPR011047">
    <property type="entry name" value="Quinoprotein_ADH-like_sf"/>
</dbReference>
<dbReference type="InterPro" id="IPR001245">
    <property type="entry name" value="Ser-Thr/Tyr_kinase_cat_dom"/>
</dbReference>
<dbReference type="OrthoDB" id="6154712at2759"/>
<dbReference type="Pfam" id="PF24782">
    <property type="entry name" value="WD40_MABP1-WDR62_2nd"/>
    <property type="match status" value="1"/>
</dbReference>
<dbReference type="Gene3D" id="3.30.200.20">
    <property type="entry name" value="Phosphorylase Kinase, domain 1"/>
    <property type="match status" value="1"/>
</dbReference>
<keyword evidence="4" id="KW-0597">Phosphoprotein</keyword>
<dbReference type="GO" id="GO:0005776">
    <property type="term" value="C:autophagosome"/>
    <property type="evidence" value="ECO:0007669"/>
    <property type="project" value="UniProtKB-SubCell"/>
</dbReference>
<dbReference type="GO" id="GO:0016020">
    <property type="term" value="C:membrane"/>
    <property type="evidence" value="ECO:0007669"/>
    <property type="project" value="UniProtKB-SubCell"/>
</dbReference>
<accession>A0A8B6F3G7</accession>
<dbReference type="AlphaFoldDB" id="A0A8B6F3G7"/>
<evidence type="ECO:0000256" key="6">
    <source>
        <dbReference type="ARBA" id="ARBA00022692"/>
    </source>
</evidence>
<dbReference type="FunFam" id="3.30.200.20:FF:000593">
    <property type="entry name" value="Predicted protein"/>
    <property type="match status" value="1"/>
</dbReference>
<dbReference type="InterPro" id="IPR001680">
    <property type="entry name" value="WD40_rpt"/>
</dbReference>
<dbReference type="SUPFAM" id="SSF50998">
    <property type="entry name" value="Quinoprotein alcohol dehydrogenase-like"/>
    <property type="match status" value="2"/>
</dbReference>
<keyword evidence="13 21" id="KW-0472">Membrane</keyword>
<keyword evidence="6 21" id="KW-0812">Transmembrane</keyword>
<evidence type="ECO:0000256" key="14">
    <source>
        <dbReference type="ARBA" id="ARBA00023137"/>
    </source>
</evidence>
<evidence type="ECO:0000256" key="17">
    <source>
        <dbReference type="ARBA" id="ARBA00023180"/>
    </source>
</evidence>
<keyword evidence="12 21" id="KW-1133">Transmembrane helix</keyword>
<dbReference type="SMART" id="SM00320">
    <property type="entry name" value="WD40"/>
    <property type="match status" value="7"/>
</dbReference>
<feature type="transmembrane region" description="Helical" evidence="21">
    <location>
        <begin position="200"/>
        <end position="224"/>
    </location>
</feature>
<dbReference type="EC" id="2.7.10.1" evidence="3"/>
<dbReference type="InterPro" id="IPR017441">
    <property type="entry name" value="Protein_kinase_ATP_BS"/>
</dbReference>
<dbReference type="InterPro" id="IPR056162">
    <property type="entry name" value="WD40_MABP1-WDR62_2nd"/>
</dbReference>
<feature type="non-terminal residue" evidence="23">
    <location>
        <position position="1"/>
    </location>
</feature>